<dbReference type="UniPathway" id="UPA00035">
    <property type="reaction ID" value="UER00042"/>
</dbReference>
<dbReference type="HAMAP" id="MF_00135">
    <property type="entry name" value="PRAI"/>
    <property type="match status" value="1"/>
</dbReference>
<comment type="pathway">
    <text evidence="2 9">Amino-acid biosynthesis; L-tryptophan biosynthesis; L-tryptophan from chorismate: step 3/5.</text>
</comment>
<evidence type="ECO:0000256" key="5">
    <source>
        <dbReference type="ARBA" id="ARBA00022605"/>
    </source>
</evidence>
<sequence length="244" mass="26201">MQHLLRWTLRVKICGITQPEQGRAIADLGASDLGFICVPSSPRYVTVSQLAAIGTQLPAGVRRVGVFANSTADQISTTVRAAGLTAVQLHGRESPADCQHVRACLPDIELIKALRVRSPQTLEQAQTYAGAADTLLLDAYHPQQLGGTGQTLDWETLAQFRSPLSWLLAGGLNPDNIADALRALCPDGIDLSSGVEIEPGIKDLKRVELLFARLQAVSAERPPSVPCRGAIVKEQMISRRALPT</sequence>
<dbReference type="SUPFAM" id="SSF51366">
    <property type="entry name" value="Ribulose-phoshate binding barrel"/>
    <property type="match status" value="1"/>
</dbReference>
<keyword evidence="6 9" id="KW-0822">Tryptophan biosynthesis</keyword>
<dbReference type="FunCoup" id="U5DNU7">
    <property type="interactions" value="215"/>
</dbReference>
<keyword evidence="5 9" id="KW-0028">Amino-acid biosynthesis</keyword>
<comment type="catalytic activity">
    <reaction evidence="1 9">
        <text>N-(5-phospho-beta-D-ribosyl)anthranilate = 1-(2-carboxyphenylamino)-1-deoxy-D-ribulose 5-phosphate</text>
        <dbReference type="Rhea" id="RHEA:21540"/>
        <dbReference type="ChEBI" id="CHEBI:18277"/>
        <dbReference type="ChEBI" id="CHEBI:58613"/>
        <dbReference type="EC" id="5.3.1.24"/>
    </reaction>
</comment>
<evidence type="ECO:0000256" key="9">
    <source>
        <dbReference type="HAMAP-Rule" id="MF_00135"/>
    </source>
</evidence>
<evidence type="ECO:0000313" key="12">
    <source>
        <dbReference type="Proteomes" id="UP000016960"/>
    </source>
</evidence>
<evidence type="ECO:0000256" key="3">
    <source>
        <dbReference type="ARBA" id="ARBA00012572"/>
    </source>
</evidence>
<dbReference type="InterPro" id="IPR001240">
    <property type="entry name" value="PRAI_dom"/>
</dbReference>
<dbReference type="GO" id="GO:0000162">
    <property type="term" value="P:L-tryptophan biosynthetic process"/>
    <property type="evidence" value="ECO:0007669"/>
    <property type="project" value="UniProtKB-UniRule"/>
</dbReference>
<proteinExistence type="inferred from homology"/>
<evidence type="ECO:0000256" key="4">
    <source>
        <dbReference type="ARBA" id="ARBA00022272"/>
    </source>
</evidence>
<accession>U5DNU7</accession>
<organism evidence="11 12">
    <name type="scientific">Rubidibacter lacunae KORDI 51-2</name>
    <dbReference type="NCBI Taxonomy" id="582515"/>
    <lineage>
        <taxon>Bacteria</taxon>
        <taxon>Bacillati</taxon>
        <taxon>Cyanobacteriota</taxon>
        <taxon>Cyanophyceae</taxon>
        <taxon>Oscillatoriophycideae</taxon>
        <taxon>Chroococcales</taxon>
        <taxon>Aphanothecaceae</taxon>
        <taxon>Rubidibacter</taxon>
    </lineage>
</organism>
<keyword evidence="8 9" id="KW-0413">Isomerase</keyword>
<evidence type="ECO:0000256" key="2">
    <source>
        <dbReference type="ARBA" id="ARBA00004664"/>
    </source>
</evidence>
<dbReference type="InParanoid" id="U5DNU7"/>
<dbReference type="InterPro" id="IPR044643">
    <property type="entry name" value="TrpF_fam"/>
</dbReference>
<dbReference type="STRING" id="582515.KR51_00010540"/>
<comment type="similarity">
    <text evidence="9">Belongs to the TrpF family.</text>
</comment>
<dbReference type="eggNOG" id="COG0135">
    <property type="taxonomic scope" value="Bacteria"/>
</dbReference>
<dbReference type="PANTHER" id="PTHR42894">
    <property type="entry name" value="N-(5'-PHOSPHORIBOSYL)ANTHRANILATE ISOMERASE"/>
    <property type="match status" value="1"/>
</dbReference>
<dbReference type="InterPro" id="IPR011060">
    <property type="entry name" value="RibuloseP-bd_barrel"/>
</dbReference>
<keyword evidence="12" id="KW-1185">Reference proteome</keyword>
<feature type="domain" description="N-(5'phosphoribosyl) anthranilate isomerase (PRAI)" evidence="10">
    <location>
        <begin position="11"/>
        <end position="211"/>
    </location>
</feature>
<dbReference type="PANTHER" id="PTHR42894:SF1">
    <property type="entry name" value="N-(5'-PHOSPHORIBOSYL)ANTHRANILATE ISOMERASE"/>
    <property type="match status" value="1"/>
</dbReference>
<evidence type="ECO:0000256" key="1">
    <source>
        <dbReference type="ARBA" id="ARBA00001164"/>
    </source>
</evidence>
<dbReference type="InterPro" id="IPR013785">
    <property type="entry name" value="Aldolase_TIM"/>
</dbReference>
<keyword evidence="7 9" id="KW-0057">Aromatic amino acid biosynthesis</keyword>
<comment type="caution">
    <text evidence="11">The sequence shown here is derived from an EMBL/GenBank/DDBJ whole genome shotgun (WGS) entry which is preliminary data.</text>
</comment>
<dbReference type="Pfam" id="PF00697">
    <property type="entry name" value="PRAI"/>
    <property type="match status" value="1"/>
</dbReference>
<dbReference type="NCBIfam" id="NF002298">
    <property type="entry name" value="PRK01222.1-4"/>
    <property type="match status" value="1"/>
</dbReference>
<evidence type="ECO:0000256" key="7">
    <source>
        <dbReference type="ARBA" id="ARBA00023141"/>
    </source>
</evidence>
<dbReference type="Gene3D" id="3.20.20.70">
    <property type="entry name" value="Aldolase class I"/>
    <property type="match status" value="1"/>
</dbReference>
<dbReference type="CDD" id="cd00405">
    <property type="entry name" value="PRAI"/>
    <property type="match status" value="1"/>
</dbReference>
<dbReference type="AlphaFoldDB" id="U5DNU7"/>
<evidence type="ECO:0000256" key="6">
    <source>
        <dbReference type="ARBA" id="ARBA00022822"/>
    </source>
</evidence>
<dbReference type="Proteomes" id="UP000016960">
    <property type="component" value="Unassembled WGS sequence"/>
</dbReference>
<dbReference type="PATRIC" id="fig|582515.4.peg.1177"/>
<reference evidence="11 12" key="1">
    <citation type="submission" date="2013-05" db="EMBL/GenBank/DDBJ databases">
        <title>Draft genome sequence of Rubidibacter lacunae KORDI 51-2.</title>
        <authorList>
            <person name="Choi D.H."/>
            <person name="Noh J.H."/>
            <person name="Kwon K.-K."/>
            <person name="Lee J.-H."/>
            <person name="Ryu J.-Y."/>
        </authorList>
    </citation>
    <scope>NUCLEOTIDE SEQUENCE [LARGE SCALE GENOMIC DNA]</scope>
    <source>
        <strain evidence="11 12">KORDI 51-2</strain>
    </source>
</reference>
<dbReference type="GO" id="GO:0004640">
    <property type="term" value="F:phosphoribosylanthranilate isomerase activity"/>
    <property type="evidence" value="ECO:0007669"/>
    <property type="project" value="UniProtKB-UniRule"/>
</dbReference>
<gene>
    <name evidence="9" type="primary">trpF</name>
    <name evidence="11" type="ORF">KR51_00010540</name>
</gene>
<protein>
    <recommendedName>
        <fullName evidence="4 9">N-(5'-phosphoribosyl)anthranilate isomerase</fullName>
        <shortName evidence="9">PRAI</shortName>
        <ecNumber evidence="3 9">5.3.1.24</ecNumber>
    </recommendedName>
</protein>
<evidence type="ECO:0000256" key="8">
    <source>
        <dbReference type="ARBA" id="ARBA00023235"/>
    </source>
</evidence>
<dbReference type="EC" id="5.3.1.24" evidence="3 9"/>
<dbReference type="EMBL" id="ASSJ01000028">
    <property type="protein sequence ID" value="ERN42279.1"/>
    <property type="molecule type" value="Genomic_DNA"/>
</dbReference>
<evidence type="ECO:0000259" key="10">
    <source>
        <dbReference type="Pfam" id="PF00697"/>
    </source>
</evidence>
<evidence type="ECO:0000313" key="11">
    <source>
        <dbReference type="EMBL" id="ERN42279.1"/>
    </source>
</evidence>
<name>U5DNU7_9CHRO</name>